<sequence length="262" mass="30274">MKPLLSIITINLNDVNGLKKTINSVVNQTFQDFEYIIIDGGSSDKSIELIQNNNERINYWVSEKDSGIFNAMNKGIKVANGTYLLFLNSGDVLNGSSALQDFISSPDFEGDIIYGDYKFDRGGKVYPDVLTPLFFIKSSLPHQSTFFKSHVFDEMGYYDERYKIVADRAFYIKCFLSNLFVFKHVNYFLTVFNMSGISNDSIYTFKKNEEDNTVFKEYYGVFYDDFKAMISLQHQLNQAKRETVKGIFSRILNKIKLICRNR</sequence>
<keyword evidence="3" id="KW-1185">Reference proteome</keyword>
<feature type="domain" description="Glycosyltransferase 2-like" evidence="1">
    <location>
        <begin position="6"/>
        <end position="111"/>
    </location>
</feature>
<name>A0ABW3IZD9_9FLAO</name>
<accession>A0ABW3IZD9</accession>
<dbReference type="Gene3D" id="3.90.550.10">
    <property type="entry name" value="Spore Coat Polysaccharide Biosynthesis Protein SpsA, Chain A"/>
    <property type="match status" value="1"/>
</dbReference>
<keyword evidence="2" id="KW-0808">Transferase</keyword>
<evidence type="ECO:0000313" key="3">
    <source>
        <dbReference type="Proteomes" id="UP001597051"/>
    </source>
</evidence>
<evidence type="ECO:0000313" key="2">
    <source>
        <dbReference type="EMBL" id="MFD0983562.1"/>
    </source>
</evidence>
<evidence type="ECO:0000259" key="1">
    <source>
        <dbReference type="Pfam" id="PF00535"/>
    </source>
</evidence>
<reference evidence="3" key="1">
    <citation type="journal article" date="2019" name="Int. J. Syst. Evol. Microbiol.">
        <title>The Global Catalogue of Microorganisms (GCM) 10K type strain sequencing project: providing services to taxonomists for standard genome sequencing and annotation.</title>
        <authorList>
            <consortium name="The Broad Institute Genomics Platform"/>
            <consortium name="The Broad Institute Genome Sequencing Center for Infectious Disease"/>
            <person name="Wu L."/>
            <person name="Ma J."/>
        </authorList>
    </citation>
    <scope>NUCLEOTIDE SEQUENCE [LARGE SCALE GENOMIC DNA]</scope>
    <source>
        <strain evidence="3">CECT 7649</strain>
    </source>
</reference>
<dbReference type="PANTHER" id="PTHR22916">
    <property type="entry name" value="GLYCOSYLTRANSFERASE"/>
    <property type="match status" value="1"/>
</dbReference>
<comment type="caution">
    <text evidence="2">The sequence shown here is derived from an EMBL/GenBank/DDBJ whole genome shotgun (WGS) entry which is preliminary data.</text>
</comment>
<dbReference type="SUPFAM" id="SSF53448">
    <property type="entry name" value="Nucleotide-diphospho-sugar transferases"/>
    <property type="match status" value="1"/>
</dbReference>
<dbReference type="Pfam" id="PF00535">
    <property type="entry name" value="Glycos_transf_2"/>
    <property type="match status" value="1"/>
</dbReference>
<protein>
    <submittedName>
        <fullName evidence="2">Glycosyltransferase family 2 protein</fullName>
        <ecNumber evidence="2">2.4.-.-</ecNumber>
    </submittedName>
</protein>
<organism evidence="2 3">
    <name type="scientific">Flavobacterium myungsuense</name>
    <dbReference type="NCBI Taxonomy" id="651823"/>
    <lineage>
        <taxon>Bacteria</taxon>
        <taxon>Pseudomonadati</taxon>
        <taxon>Bacteroidota</taxon>
        <taxon>Flavobacteriia</taxon>
        <taxon>Flavobacteriales</taxon>
        <taxon>Flavobacteriaceae</taxon>
        <taxon>Flavobacterium</taxon>
    </lineage>
</organism>
<proteinExistence type="predicted"/>
<dbReference type="EMBL" id="JBHTIZ010000011">
    <property type="protein sequence ID" value="MFD0983562.1"/>
    <property type="molecule type" value="Genomic_DNA"/>
</dbReference>
<keyword evidence="2" id="KW-0328">Glycosyltransferase</keyword>
<dbReference type="RefSeq" id="WP_379753984.1">
    <property type="nucleotide sequence ID" value="NZ_JBHSYB010000012.1"/>
</dbReference>
<dbReference type="InterPro" id="IPR001173">
    <property type="entry name" value="Glyco_trans_2-like"/>
</dbReference>
<dbReference type="InterPro" id="IPR029044">
    <property type="entry name" value="Nucleotide-diphossugar_trans"/>
</dbReference>
<dbReference type="GO" id="GO:0016757">
    <property type="term" value="F:glycosyltransferase activity"/>
    <property type="evidence" value="ECO:0007669"/>
    <property type="project" value="UniProtKB-KW"/>
</dbReference>
<gene>
    <name evidence="2" type="ORF">ACFQ0S_03635</name>
</gene>
<dbReference type="Proteomes" id="UP001597051">
    <property type="component" value="Unassembled WGS sequence"/>
</dbReference>
<dbReference type="PANTHER" id="PTHR22916:SF67">
    <property type="entry name" value="COLANIC ACID BIOSYNTHESIS GLYCOSYL TRANSFERASE WCAE-RELATED"/>
    <property type="match status" value="1"/>
</dbReference>
<dbReference type="EC" id="2.4.-.-" evidence="2"/>
<dbReference type="CDD" id="cd06433">
    <property type="entry name" value="GT_2_WfgS_like"/>
    <property type="match status" value="1"/>
</dbReference>